<dbReference type="HOGENOM" id="CLU_2013547_0_0_5"/>
<protein>
    <recommendedName>
        <fullName evidence="4">Tat pathway signal sequence domain protein</fullName>
    </recommendedName>
</protein>
<dbReference type="AlphaFoldDB" id="D5RIA8"/>
<feature type="chain" id="PRO_5003075575" description="Tat pathway signal sequence domain protein" evidence="1">
    <location>
        <begin position="40"/>
        <end position="123"/>
    </location>
</feature>
<evidence type="ECO:0008006" key="4">
    <source>
        <dbReference type="Google" id="ProtNLM"/>
    </source>
</evidence>
<keyword evidence="3" id="KW-1185">Reference proteome</keyword>
<proteinExistence type="predicted"/>
<accession>D5RIA8</accession>
<reference evidence="2 3" key="1">
    <citation type="submission" date="2010-04" db="EMBL/GenBank/DDBJ databases">
        <authorList>
            <person name="Qin X."/>
            <person name="Bachman B."/>
            <person name="Battles P."/>
            <person name="Bell A."/>
            <person name="Bess C."/>
            <person name="Bickham C."/>
            <person name="Chaboub L."/>
            <person name="Chen D."/>
            <person name="Coyle M."/>
            <person name="Deiros D.R."/>
            <person name="Dinh H."/>
            <person name="Forbes L."/>
            <person name="Fowler G."/>
            <person name="Francisco L."/>
            <person name="Fu Q."/>
            <person name="Gubbala S."/>
            <person name="Hale W."/>
            <person name="Han Y."/>
            <person name="Hemphill L."/>
            <person name="Highlander S.K."/>
            <person name="Hirani K."/>
            <person name="Hogues M."/>
            <person name="Jackson L."/>
            <person name="Jakkamsetti A."/>
            <person name="Javaid M."/>
            <person name="Jiang H."/>
            <person name="Korchina V."/>
            <person name="Kovar C."/>
            <person name="Lara F."/>
            <person name="Lee S."/>
            <person name="Mata R."/>
            <person name="Mathew T."/>
            <person name="Moen C."/>
            <person name="Morales K."/>
            <person name="Munidasa M."/>
            <person name="Nazareth L."/>
            <person name="Ngo R."/>
            <person name="Nguyen L."/>
            <person name="Okwuonu G."/>
            <person name="Ongeri F."/>
            <person name="Patil S."/>
            <person name="Petrosino J."/>
            <person name="Pham C."/>
            <person name="Pham P."/>
            <person name="Pu L.-L."/>
            <person name="Puazo M."/>
            <person name="Raj R."/>
            <person name="Reid J."/>
            <person name="Rouhana J."/>
            <person name="Saada N."/>
            <person name="Shang Y."/>
            <person name="Simmons D."/>
            <person name="Thornton R."/>
            <person name="Warren J."/>
            <person name="Weissenberger G."/>
            <person name="Zhang J."/>
            <person name="Zhang L."/>
            <person name="Zhou C."/>
            <person name="Zhu D."/>
            <person name="Muzny D."/>
            <person name="Worley K."/>
            <person name="Gibbs R."/>
        </authorList>
    </citation>
    <scope>NUCLEOTIDE SEQUENCE [LARGE SCALE GENOMIC DNA]</scope>
    <source>
        <strain evidence="2 3">ATCC 49957</strain>
    </source>
</reference>
<dbReference type="EMBL" id="ADVL01000138">
    <property type="protein sequence ID" value="EFH12975.1"/>
    <property type="molecule type" value="Genomic_DNA"/>
</dbReference>
<dbReference type="RefSeq" id="WP_007003877.1">
    <property type="nucleotide sequence ID" value="NZ_GG770778.1"/>
</dbReference>
<dbReference type="Proteomes" id="UP000005324">
    <property type="component" value="Unassembled WGS sequence"/>
</dbReference>
<sequence length="123" mass="12786">MASARTFSFIASCRRAFAAALLACLLAVAVTQGHGLAHAQTQALTGSAPQDVLVSMQGPQGEVPQPEQALCECLHTFCSKLVARAPELAAALAAPALRARLFAGRPRVLLSGVVDQLSRPPRA</sequence>
<keyword evidence="1" id="KW-0732">Signal</keyword>
<comment type="caution">
    <text evidence="2">The sequence shown here is derived from an EMBL/GenBank/DDBJ whole genome shotgun (WGS) entry which is preliminary data.</text>
</comment>
<organism evidence="2 3">
    <name type="scientific">Pseudoroseomonas cervicalis ATCC 49957</name>
    <dbReference type="NCBI Taxonomy" id="525371"/>
    <lineage>
        <taxon>Bacteria</taxon>
        <taxon>Pseudomonadati</taxon>
        <taxon>Pseudomonadota</taxon>
        <taxon>Alphaproteobacteria</taxon>
        <taxon>Acetobacterales</taxon>
        <taxon>Roseomonadaceae</taxon>
        <taxon>Roseomonas</taxon>
    </lineage>
</organism>
<evidence type="ECO:0000313" key="2">
    <source>
        <dbReference type="EMBL" id="EFH12975.1"/>
    </source>
</evidence>
<gene>
    <name evidence="2" type="ORF">HMPREF0731_0818</name>
</gene>
<evidence type="ECO:0000313" key="3">
    <source>
        <dbReference type="Proteomes" id="UP000005324"/>
    </source>
</evidence>
<feature type="signal peptide" evidence="1">
    <location>
        <begin position="1"/>
        <end position="39"/>
    </location>
</feature>
<name>D5RIA8_9PROT</name>
<evidence type="ECO:0000256" key="1">
    <source>
        <dbReference type="SAM" id="SignalP"/>
    </source>
</evidence>